<dbReference type="GO" id="GO:0003677">
    <property type="term" value="F:DNA binding"/>
    <property type="evidence" value="ECO:0007669"/>
    <property type="project" value="UniProtKB-UniRule"/>
</dbReference>
<dbReference type="PROSITE" id="PS51900">
    <property type="entry name" value="CB"/>
    <property type="match status" value="1"/>
</dbReference>
<dbReference type="InterPro" id="IPR004107">
    <property type="entry name" value="Integrase_SAM-like_N"/>
</dbReference>
<accession>A0A2M6W299</accession>
<feature type="domain" description="Core-binding (CB)" evidence="3">
    <location>
        <begin position="1"/>
        <end position="43"/>
    </location>
</feature>
<sequence>MIKKYLIQFLEYLEIEKNRSKKTIQNYHFYLSRFVTWFGDTKK</sequence>
<comment type="caution">
    <text evidence="4">The sequence shown here is derived from an EMBL/GenBank/DDBJ whole genome shotgun (WGS) entry which is preliminary data.</text>
</comment>
<dbReference type="Gene3D" id="1.10.150.130">
    <property type="match status" value="1"/>
</dbReference>
<evidence type="ECO:0000259" key="3">
    <source>
        <dbReference type="PROSITE" id="PS51900"/>
    </source>
</evidence>
<name>A0A2M6W299_9BACT</name>
<dbReference type="EMBL" id="PFBZ01000035">
    <property type="protein sequence ID" value="PIT86855.1"/>
    <property type="molecule type" value="Genomic_DNA"/>
</dbReference>
<dbReference type="InterPro" id="IPR010998">
    <property type="entry name" value="Integrase_recombinase_N"/>
</dbReference>
<reference evidence="5" key="1">
    <citation type="submission" date="2017-09" db="EMBL/GenBank/DDBJ databases">
        <title>Depth-based differentiation of microbial function through sediment-hosted aquifers and enrichment of novel symbionts in the deep terrestrial subsurface.</title>
        <authorList>
            <person name="Probst A.J."/>
            <person name="Ladd B."/>
            <person name="Jarett J.K."/>
            <person name="Geller-Mcgrath D.E."/>
            <person name="Sieber C.M.K."/>
            <person name="Emerson J.B."/>
            <person name="Anantharaman K."/>
            <person name="Thomas B.C."/>
            <person name="Malmstrom R."/>
            <person name="Stieglmeier M."/>
            <person name="Klingl A."/>
            <person name="Woyke T."/>
            <person name="Ryan C.M."/>
            <person name="Banfield J.F."/>
        </authorList>
    </citation>
    <scope>NUCLEOTIDE SEQUENCE [LARGE SCALE GENOMIC DNA]</scope>
</reference>
<protein>
    <recommendedName>
        <fullName evidence="3">Core-binding (CB) domain-containing protein</fullName>
    </recommendedName>
</protein>
<dbReference type="GO" id="GO:0015074">
    <property type="term" value="P:DNA integration"/>
    <property type="evidence" value="ECO:0007669"/>
    <property type="project" value="InterPro"/>
</dbReference>
<evidence type="ECO:0000256" key="2">
    <source>
        <dbReference type="PROSITE-ProRule" id="PRU01248"/>
    </source>
</evidence>
<organism evidence="4 5">
    <name type="scientific">Candidatus Magasanikbacteria bacterium CG10_big_fil_rev_8_21_14_0_10_43_6</name>
    <dbReference type="NCBI Taxonomy" id="1974650"/>
    <lineage>
        <taxon>Bacteria</taxon>
        <taxon>Candidatus Magasanikiibacteriota</taxon>
    </lineage>
</organism>
<dbReference type="InterPro" id="IPR044068">
    <property type="entry name" value="CB"/>
</dbReference>
<dbReference type="Pfam" id="PF02899">
    <property type="entry name" value="Phage_int_SAM_1"/>
    <property type="match status" value="1"/>
</dbReference>
<gene>
    <name evidence="4" type="ORF">COU33_00885</name>
</gene>
<evidence type="ECO:0000313" key="5">
    <source>
        <dbReference type="Proteomes" id="UP000229362"/>
    </source>
</evidence>
<evidence type="ECO:0000256" key="1">
    <source>
        <dbReference type="ARBA" id="ARBA00023125"/>
    </source>
</evidence>
<dbReference type="AlphaFoldDB" id="A0A2M6W299"/>
<proteinExistence type="predicted"/>
<dbReference type="Proteomes" id="UP000229362">
    <property type="component" value="Unassembled WGS sequence"/>
</dbReference>
<feature type="non-terminal residue" evidence="4">
    <location>
        <position position="43"/>
    </location>
</feature>
<keyword evidence="1 2" id="KW-0238">DNA-binding</keyword>
<evidence type="ECO:0000313" key="4">
    <source>
        <dbReference type="EMBL" id="PIT86855.1"/>
    </source>
</evidence>